<sequence length="154" mass="16744">MDGAWWPYSRDAAVELPRLIAAVDRLLDRVTLRIGVYGDAWRNIPRRVPARGRQVRVGWFRHTDPRVLTLVFASGEPVVLLVIPAETAAGAAEATLKRIVQDAAGLTIDAILTLAQPPAGRAPRATADDPARWENEGGAVTGQAQPHRPHGRQP</sequence>
<dbReference type="Pfam" id="PF19457">
    <property type="entry name" value="DUF5994"/>
    <property type="match status" value="1"/>
</dbReference>
<reference evidence="2 3" key="1">
    <citation type="submission" date="2018-03" db="EMBL/GenBank/DDBJ databases">
        <title>Genomic Encyclopedia of Type Strains, Phase III (KMG-III): the genomes of soil and plant-associated and newly described type strains.</title>
        <authorList>
            <person name="Whitman W."/>
        </authorList>
    </citation>
    <scope>NUCLEOTIDE SEQUENCE [LARGE SCALE GENOMIC DNA]</scope>
    <source>
        <strain evidence="2 3">CGMCC 4.7104</strain>
    </source>
</reference>
<keyword evidence="3" id="KW-1185">Reference proteome</keyword>
<protein>
    <submittedName>
        <fullName evidence="2">Uncharacterized protein</fullName>
    </submittedName>
</protein>
<accession>A0A2T0N8W3</accession>
<evidence type="ECO:0000313" key="2">
    <source>
        <dbReference type="EMBL" id="PRX69205.1"/>
    </source>
</evidence>
<evidence type="ECO:0000313" key="3">
    <source>
        <dbReference type="Proteomes" id="UP000238312"/>
    </source>
</evidence>
<evidence type="ECO:0000256" key="1">
    <source>
        <dbReference type="SAM" id="MobiDB-lite"/>
    </source>
</evidence>
<dbReference type="EMBL" id="PVNG01000002">
    <property type="protein sequence ID" value="PRX69205.1"/>
    <property type="molecule type" value="Genomic_DNA"/>
</dbReference>
<feature type="compositionally biased region" description="Basic and acidic residues" evidence="1">
    <location>
        <begin position="126"/>
        <end position="135"/>
    </location>
</feature>
<comment type="caution">
    <text evidence="2">The sequence shown here is derived from an EMBL/GenBank/DDBJ whole genome shotgun (WGS) entry which is preliminary data.</text>
</comment>
<feature type="region of interest" description="Disordered" evidence="1">
    <location>
        <begin position="118"/>
        <end position="154"/>
    </location>
</feature>
<dbReference type="Proteomes" id="UP000238312">
    <property type="component" value="Unassembled WGS sequence"/>
</dbReference>
<organism evidence="2 3">
    <name type="scientific">Nonomuraea fuscirosea</name>
    <dbReference type="NCBI Taxonomy" id="1291556"/>
    <lineage>
        <taxon>Bacteria</taxon>
        <taxon>Bacillati</taxon>
        <taxon>Actinomycetota</taxon>
        <taxon>Actinomycetes</taxon>
        <taxon>Streptosporangiales</taxon>
        <taxon>Streptosporangiaceae</taxon>
        <taxon>Nonomuraea</taxon>
    </lineage>
</organism>
<proteinExistence type="predicted"/>
<gene>
    <name evidence="2" type="ORF">B0I32_102262</name>
</gene>
<dbReference type="InterPro" id="IPR046036">
    <property type="entry name" value="DUF5994"/>
</dbReference>
<name>A0A2T0N8W3_9ACTN</name>
<dbReference type="AlphaFoldDB" id="A0A2T0N8W3"/>